<feature type="compositionally biased region" description="Polar residues" evidence="1">
    <location>
        <begin position="473"/>
        <end position="485"/>
    </location>
</feature>
<evidence type="ECO:0000313" key="2">
    <source>
        <dbReference type="Proteomes" id="UP001652661"/>
    </source>
</evidence>
<dbReference type="GeneID" id="108085246"/>
<reference evidence="2" key="1">
    <citation type="submission" date="2025-05" db="UniProtKB">
        <authorList>
            <consortium name="RefSeq"/>
        </authorList>
    </citation>
    <scope>NUCLEOTIDE SEQUENCE [LARGE SCALE GENOMIC DNA]</scope>
    <source>
        <strain evidence="2">14028-0561.14</strain>
    </source>
</reference>
<dbReference type="PANTHER" id="PTHR19321">
    <property type="entry name" value="PROTEIN REGULATOR OF CYTOKINESIS 1 PRC1-RELATED"/>
    <property type="match status" value="1"/>
</dbReference>
<dbReference type="GO" id="GO:0005737">
    <property type="term" value="C:cytoplasm"/>
    <property type="evidence" value="ECO:0007669"/>
    <property type="project" value="TreeGrafter"/>
</dbReference>
<dbReference type="AlphaFoldDB" id="A0A6P4J8T0"/>
<dbReference type="Proteomes" id="UP001652661">
    <property type="component" value="Chromosome 2L"/>
</dbReference>
<proteinExistence type="predicted"/>
<dbReference type="Pfam" id="PF03999">
    <property type="entry name" value="MAP65_ASE1"/>
    <property type="match status" value="1"/>
</dbReference>
<protein>
    <submittedName>
        <fullName evidence="3">Protein regulator of cytokinesis 1-like</fullName>
    </submittedName>
</protein>
<evidence type="ECO:0000313" key="3">
    <source>
        <dbReference type="RefSeq" id="XP_017037280.1"/>
    </source>
</evidence>
<dbReference type="GO" id="GO:1990023">
    <property type="term" value="C:mitotic spindle midzone"/>
    <property type="evidence" value="ECO:0007669"/>
    <property type="project" value="TreeGrafter"/>
</dbReference>
<accession>A0A6P4J8T0</accession>
<dbReference type="OMA" id="IDVQINC"/>
<gene>
    <name evidence="3" type="primary">LOC108085246</name>
</gene>
<feature type="region of interest" description="Disordered" evidence="1">
    <location>
        <begin position="441"/>
        <end position="494"/>
    </location>
</feature>
<sequence>METHHSTTVKDQILEMTGQHVDLLLAMWLRIFEPKTCDEFLLRLRDHVQTFYKDLLNESQEKQQSILDDIARLRMEASVLARLLHKSVDMHEQPDDLPLVMRQLELKKSIELLSAELASQRAEIGELLVQQNELCEELDELPLPLPADPLPLPEEMDAFRDHLQQLRDERVQRLKEVDELRDSIRTNMKILELFPITDSEVQLLCQDNQSPKNEVLTQLRLMQKEYAHQVEELHEHIDTMRKKIEVLWTRLPETEDFFKRRVREAMAYTQGTYDVLLEELQRCQAIRTGNLKTYIGRLRAEIKVWWDLTLKSPEERKLFTSYFTDTESEDILELHEMELDGLKDFYSRNKKLFELYAHRGELWMRMEALVAKANDPSRFNNRGGQLLKEEKERKAISAKLPKIEQQITELVNVYVSQVNTPFLVYGEDIHKSMALDWEQLRQPKQPPSAAKKPEPPSAPFKSKSQKKEALPSLTKTPANPGNANPLTDVGGKDSSNVLAVNSKLDFSLRRASLQSS</sequence>
<dbReference type="PANTHER" id="PTHR19321:SF41">
    <property type="entry name" value="FASCETTO-RELATED"/>
    <property type="match status" value="1"/>
</dbReference>
<dbReference type="RefSeq" id="XP_017037280.1">
    <property type="nucleotide sequence ID" value="XM_017181791.3"/>
</dbReference>
<reference evidence="3" key="2">
    <citation type="submission" date="2025-08" db="UniProtKB">
        <authorList>
            <consortium name="RefSeq"/>
        </authorList>
    </citation>
    <scope>IDENTIFICATION</scope>
    <source>
        <strain evidence="3">14028-0561.14</strain>
        <tissue evidence="3">Whole fly</tissue>
    </source>
</reference>
<dbReference type="InterPro" id="IPR007145">
    <property type="entry name" value="MAP65_Ase1_PRC1"/>
</dbReference>
<evidence type="ECO:0000256" key="1">
    <source>
        <dbReference type="SAM" id="MobiDB-lite"/>
    </source>
</evidence>
<dbReference type="GO" id="GO:0051256">
    <property type="term" value="P:mitotic spindle midzone assembly"/>
    <property type="evidence" value="ECO:0007669"/>
    <property type="project" value="TreeGrafter"/>
</dbReference>
<dbReference type="OrthoDB" id="642895at2759"/>
<organism evidence="2 3">
    <name type="scientific">Drosophila kikkawai</name>
    <name type="common">Fruit fly</name>
    <dbReference type="NCBI Taxonomy" id="30033"/>
    <lineage>
        <taxon>Eukaryota</taxon>
        <taxon>Metazoa</taxon>
        <taxon>Ecdysozoa</taxon>
        <taxon>Arthropoda</taxon>
        <taxon>Hexapoda</taxon>
        <taxon>Insecta</taxon>
        <taxon>Pterygota</taxon>
        <taxon>Neoptera</taxon>
        <taxon>Endopterygota</taxon>
        <taxon>Diptera</taxon>
        <taxon>Brachycera</taxon>
        <taxon>Muscomorpha</taxon>
        <taxon>Ephydroidea</taxon>
        <taxon>Drosophilidae</taxon>
        <taxon>Drosophila</taxon>
        <taxon>Sophophora</taxon>
    </lineage>
</organism>
<keyword evidence="2" id="KW-1185">Reference proteome</keyword>
<name>A0A6P4J8T0_DROKI</name>
<dbReference type="GO" id="GO:0008017">
    <property type="term" value="F:microtubule binding"/>
    <property type="evidence" value="ECO:0007669"/>
    <property type="project" value="InterPro"/>
</dbReference>
<dbReference type="Gene3D" id="1.20.58.1520">
    <property type="match status" value="1"/>
</dbReference>